<organism evidence="1 2">
    <name type="scientific">Muricoccus nepalensis</name>
    <dbReference type="NCBI Taxonomy" id="1854500"/>
    <lineage>
        <taxon>Bacteria</taxon>
        <taxon>Pseudomonadati</taxon>
        <taxon>Pseudomonadota</taxon>
        <taxon>Alphaproteobacteria</taxon>
        <taxon>Acetobacterales</taxon>
        <taxon>Roseomonadaceae</taxon>
        <taxon>Muricoccus</taxon>
    </lineage>
</organism>
<dbReference type="RefSeq" id="WP_140885012.1">
    <property type="nucleotide sequence ID" value="NZ_RCZP01000019.1"/>
</dbReference>
<comment type="caution">
    <text evidence="1">The sequence shown here is derived from an EMBL/GenBank/DDBJ whole genome shotgun (WGS) entry which is preliminary data.</text>
</comment>
<accession>A0A502FUP0</accession>
<dbReference type="Proteomes" id="UP000317078">
    <property type="component" value="Unassembled WGS sequence"/>
</dbReference>
<evidence type="ECO:0000313" key="2">
    <source>
        <dbReference type="Proteomes" id="UP000317078"/>
    </source>
</evidence>
<reference evidence="1 2" key="1">
    <citation type="journal article" date="2019" name="Environ. Microbiol.">
        <title>Species interactions and distinct microbial communities in high Arctic permafrost affected cryosols are associated with the CH4 and CO2 gas fluxes.</title>
        <authorList>
            <person name="Altshuler I."/>
            <person name="Hamel J."/>
            <person name="Turney S."/>
            <person name="Magnuson E."/>
            <person name="Levesque R."/>
            <person name="Greer C."/>
            <person name="Whyte L.G."/>
        </authorList>
    </citation>
    <scope>NUCLEOTIDE SEQUENCE [LARGE SCALE GENOMIC DNA]</scope>
    <source>
        <strain evidence="1 2">S9.3B</strain>
    </source>
</reference>
<dbReference type="EMBL" id="RCZP01000019">
    <property type="protein sequence ID" value="TPG53109.1"/>
    <property type="molecule type" value="Genomic_DNA"/>
</dbReference>
<sequence>MNDVGGVDPEATLDSEMERIREDIVRIGALYDLVSRLETPHAEDLDRIATMAAEAARALRSVEGAAANRRRTRFSSIMLSFPQLNLPAMFDPAVLDDDDLD</sequence>
<gene>
    <name evidence="1" type="ORF">EAH89_17465</name>
</gene>
<dbReference type="AlphaFoldDB" id="A0A502FUP0"/>
<keyword evidence="2" id="KW-1185">Reference proteome</keyword>
<name>A0A502FUP0_9PROT</name>
<proteinExistence type="predicted"/>
<evidence type="ECO:0000313" key="1">
    <source>
        <dbReference type="EMBL" id="TPG53109.1"/>
    </source>
</evidence>
<protein>
    <submittedName>
        <fullName evidence="1">Uncharacterized protein</fullName>
    </submittedName>
</protein>